<dbReference type="GO" id="GO:0003779">
    <property type="term" value="F:actin binding"/>
    <property type="evidence" value="ECO:0007669"/>
    <property type="project" value="InterPro"/>
</dbReference>
<feature type="region of interest" description="Disordered" evidence="6">
    <location>
        <begin position="548"/>
        <end position="567"/>
    </location>
</feature>
<dbReference type="InterPro" id="IPR010473">
    <property type="entry name" value="GTPase-bd"/>
</dbReference>
<feature type="coiled-coil region" evidence="5">
    <location>
        <begin position="438"/>
        <end position="481"/>
    </location>
</feature>
<evidence type="ECO:0000256" key="2">
    <source>
        <dbReference type="ARBA" id="ARBA00008214"/>
    </source>
</evidence>
<dbReference type="InterPro" id="IPR044933">
    <property type="entry name" value="DIA_GBD_sf"/>
</dbReference>
<dbReference type="InterPro" id="IPR042201">
    <property type="entry name" value="FH2_Formin_sf"/>
</dbReference>
<feature type="region of interest" description="Disordered" evidence="6">
    <location>
        <begin position="1020"/>
        <end position="1046"/>
    </location>
</feature>
<dbReference type="InterPro" id="IPR015425">
    <property type="entry name" value="FH2_Formin"/>
</dbReference>
<feature type="compositionally biased region" description="Pro residues" evidence="6">
    <location>
        <begin position="548"/>
        <end position="560"/>
    </location>
</feature>
<dbReference type="PANTHER" id="PTHR45691">
    <property type="entry name" value="PROTEIN DIAPHANOUS"/>
    <property type="match status" value="1"/>
</dbReference>
<dbReference type="Pfam" id="PF06367">
    <property type="entry name" value="Drf_FH3"/>
    <property type="match status" value="1"/>
</dbReference>
<organism evidence="10">
    <name type="scientific">Menopon gallinae</name>
    <name type="common">poultry shaft louse</name>
    <dbReference type="NCBI Taxonomy" id="328185"/>
    <lineage>
        <taxon>Eukaryota</taxon>
        <taxon>Metazoa</taxon>
        <taxon>Ecdysozoa</taxon>
        <taxon>Arthropoda</taxon>
        <taxon>Hexapoda</taxon>
        <taxon>Insecta</taxon>
        <taxon>Pterygota</taxon>
        <taxon>Neoptera</taxon>
        <taxon>Paraneoptera</taxon>
        <taxon>Psocodea</taxon>
        <taxon>Troctomorpha</taxon>
        <taxon>Phthiraptera</taxon>
        <taxon>Amblycera</taxon>
        <taxon>Menoponidae</taxon>
        <taxon>Menopon</taxon>
    </lineage>
</organism>
<dbReference type="Gene3D" id="1.20.58.630">
    <property type="match status" value="1"/>
</dbReference>
<evidence type="ECO:0008006" key="11">
    <source>
        <dbReference type="Google" id="ProtNLM"/>
    </source>
</evidence>
<dbReference type="GO" id="GO:0005737">
    <property type="term" value="C:cytoplasm"/>
    <property type="evidence" value="ECO:0007669"/>
    <property type="project" value="UniProtKB-SubCell"/>
</dbReference>
<dbReference type="PROSITE" id="PS51232">
    <property type="entry name" value="GBD_FH3"/>
    <property type="match status" value="1"/>
</dbReference>
<dbReference type="InterPro" id="IPR014767">
    <property type="entry name" value="DAD_dom"/>
</dbReference>
<dbReference type="GO" id="GO:0031267">
    <property type="term" value="F:small GTPase binding"/>
    <property type="evidence" value="ECO:0007669"/>
    <property type="project" value="InterPro"/>
</dbReference>
<gene>
    <name evidence="10" type="ORF">PYX00_002011</name>
</gene>
<feature type="domain" description="FH2" evidence="9">
    <location>
        <begin position="579"/>
        <end position="979"/>
    </location>
</feature>
<evidence type="ECO:0000256" key="5">
    <source>
        <dbReference type="SAM" id="Coils"/>
    </source>
</evidence>
<dbReference type="Gene3D" id="1.10.238.150">
    <property type="entry name" value="Formin, FH3 diaphanous domain"/>
    <property type="match status" value="1"/>
</dbReference>
<dbReference type="SMART" id="SM01140">
    <property type="entry name" value="Drf_GBD"/>
    <property type="match status" value="1"/>
</dbReference>
<dbReference type="PANTHER" id="PTHR45691:SF6">
    <property type="entry name" value="PROTEIN DIAPHANOUS"/>
    <property type="match status" value="1"/>
</dbReference>
<comment type="similarity">
    <text evidence="2">Belongs to the formin homology family. Diaphanous subfamily.</text>
</comment>
<dbReference type="SMART" id="SM01139">
    <property type="entry name" value="Drf_FH3"/>
    <property type="match status" value="1"/>
</dbReference>
<comment type="subcellular location">
    <subcellularLocation>
        <location evidence="1">Cytoplasm</location>
    </subcellularLocation>
</comment>
<keyword evidence="4 5" id="KW-0175">Coiled coil</keyword>
<dbReference type="InterPro" id="IPR016024">
    <property type="entry name" value="ARM-type_fold"/>
</dbReference>
<dbReference type="SUPFAM" id="SSF81995">
    <property type="entry name" value="beta-sandwich domain of Sec23/24"/>
    <property type="match status" value="1"/>
</dbReference>
<name>A0AAW2IEZ0_9NEOP</name>
<dbReference type="InterPro" id="IPR014768">
    <property type="entry name" value="GBD/FH3_dom"/>
</dbReference>
<evidence type="ECO:0000259" key="9">
    <source>
        <dbReference type="PROSITE" id="PS51444"/>
    </source>
</evidence>
<sequence length="1067" mass="121187">MCIFYRIKMAKPEKMKPAGKFFDSIEGLFVRPKKAGRPGSVSRPHSETDFNEVEVQESAINNMDEITFNDKFEEMLKDMNLTEERKEPLRNMPEMNKKKLLMSHWKNTLQDNKNKFDKPADYITFLSAPDLSVNKVYSCVESLRIALTNNPLTWVQEFGTEGLQSLLNVLAECYRKYVTDSRYDRIQYECIRCLRAIMNNTIGIKQVFKQKDALTVLAKSLDASKPKIMFEVVQVLAAVCLIPPDGHDRVMEAITISAEIKGKERFQPIVQGLLAKNNENLRVASLTLINAIVIHSDDLEYRLHLRNEVMRAGLYDVLEDLEKNAVGDLLLQINVFYEHKDNDYAEWVEKFDTTVRLEFDDVNECFDMLKSLVMDSPAEPYFLSILQHLLFVRDDHLIRPAYYKLIEECVSQIVLHKGGCDPDFKSSRKFQIDVAPLIDNLVEKESKAEEEKKLADLKNKLEEAIAQKQESEAKLVQMEKIIQELGQGGGKAISGKLPSNIVGPPPPPPPPMPGGGPSMPPPPPPMMGGFAPPPPPPMPGMGPPPPPMPGMMGPPPPPMGPLGAPAAKPPDVLPYGLKPKKKWDTSGPIKRANWKAIIPQKLSENSFWVKVQEEKLASPDILEGLCEKFSTKQTVKKIEDIGDGTGTLGRKRNELKILDGKSGHNISILLGGSLKHLSYKDVRRCILRCDESVLTDNILKQLIDYLPPADQLSKLKEFKDQYDDLTEAEQFAVTISDVKRLHPRLKSLSFRQRFPEIVHEIKPDIVNGTQACEEVRRSAKFARILELILLLGNYMNSGSKNGQAFGFEISFLPKLTSTKDVENKSTLLHFLVEVIESKYPDLLTFHEELEHVDRASRVSLDNIQKTLRQMDGSIKNLETDLLNSKVPQCEDDLFFSVMNSFAKDARQQFEILQNMFRNMDASYTNLAEFFAFDKQKYTLEEFFGDIKSFKDSFQQAYKDNIKQREAEEKMRRAKETKEKQELERQARAARKKALIDMNTYQTQEGVMDSLLEALQSGSAFTRDQRRKRANPRVAGAERRAQLNRSRSRSGLIAIAMQAREINNELNS</sequence>
<evidence type="ECO:0000313" key="10">
    <source>
        <dbReference type="EMBL" id="KAL0280835.1"/>
    </source>
</evidence>
<dbReference type="EMBL" id="JARGDH010000001">
    <property type="protein sequence ID" value="KAL0280836.1"/>
    <property type="molecule type" value="Genomic_DNA"/>
</dbReference>
<dbReference type="Pfam" id="PF06345">
    <property type="entry name" value="Drf_DAD"/>
    <property type="match status" value="1"/>
</dbReference>
<reference evidence="10" key="1">
    <citation type="journal article" date="2024" name="Gigascience">
        <title>Chromosome-level genome of the poultry shaft louse Menopon gallinae provides insight into the host-switching and adaptive evolution of parasitic lice.</title>
        <authorList>
            <person name="Xu Y."/>
            <person name="Ma L."/>
            <person name="Liu S."/>
            <person name="Liang Y."/>
            <person name="Liu Q."/>
            <person name="He Z."/>
            <person name="Tian L."/>
            <person name="Duan Y."/>
            <person name="Cai W."/>
            <person name="Li H."/>
            <person name="Song F."/>
        </authorList>
    </citation>
    <scope>NUCLEOTIDE SEQUENCE</scope>
    <source>
        <strain evidence="10">Cailab_2023a</strain>
    </source>
</reference>
<evidence type="ECO:0000256" key="4">
    <source>
        <dbReference type="ARBA" id="ARBA00023054"/>
    </source>
</evidence>
<dbReference type="SMART" id="SM00498">
    <property type="entry name" value="FH2"/>
    <property type="match status" value="1"/>
</dbReference>
<proteinExistence type="inferred from homology"/>
<dbReference type="Pfam" id="PF06371">
    <property type="entry name" value="Drf_GBD"/>
    <property type="match status" value="1"/>
</dbReference>
<dbReference type="InterPro" id="IPR010472">
    <property type="entry name" value="FH3_dom"/>
</dbReference>
<dbReference type="PROSITE" id="PS51444">
    <property type="entry name" value="FH2"/>
    <property type="match status" value="1"/>
</dbReference>
<dbReference type="PROSITE" id="PS51231">
    <property type="entry name" value="DAD"/>
    <property type="match status" value="1"/>
</dbReference>
<evidence type="ECO:0000259" key="8">
    <source>
        <dbReference type="PROSITE" id="PS51232"/>
    </source>
</evidence>
<dbReference type="Gene3D" id="1.10.20.40">
    <property type="entry name" value="Formin, diaphanous GTPase-binding domain"/>
    <property type="match status" value="1"/>
</dbReference>
<dbReference type="InterPro" id="IPR010465">
    <property type="entry name" value="Drf_DAD"/>
</dbReference>
<dbReference type="EMBL" id="JARGDH010000001">
    <property type="protein sequence ID" value="KAL0280835.1"/>
    <property type="molecule type" value="Genomic_DNA"/>
</dbReference>
<evidence type="ECO:0000259" key="7">
    <source>
        <dbReference type="PROSITE" id="PS51231"/>
    </source>
</evidence>
<dbReference type="InterPro" id="IPR011989">
    <property type="entry name" value="ARM-like"/>
</dbReference>
<feature type="domain" description="GBD/FH3" evidence="8">
    <location>
        <begin position="60"/>
        <end position="421"/>
    </location>
</feature>
<dbReference type="GO" id="GO:0030041">
    <property type="term" value="P:actin filament polymerization"/>
    <property type="evidence" value="ECO:0007669"/>
    <property type="project" value="TreeGrafter"/>
</dbReference>
<feature type="region of interest" description="Disordered" evidence="6">
    <location>
        <begin position="964"/>
        <end position="983"/>
    </location>
</feature>
<evidence type="ECO:0000256" key="1">
    <source>
        <dbReference type="ARBA" id="ARBA00004496"/>
    </source>
</evidence>
<dbReference type="SUPFAM" id="SSF48371">
    <property type="entry name" value="ARM repeat"/>
    <property type="match status" value="1"/>
</dbReference>
<dbReference type="SUPFAM" id="SSF101447">
    <property type="entry name" value="Formin homology 2 domain (FH2 domain)"/>
    <property type="match status" value="1"/>
</dbReference>
<dbReference type="GO" id="GO:0005884">
    <property type="term" value="C:actin filament"/>
    <property type="evidence" value="ECO:0007669"/>
    <property type="project" value="TreeGrafter"/>
</dbReference>
<dbReference type="EMBL" id="JARGDH010000001">
    <property type="protein sequence ID" value="KAL0280837.1"/>
    <property type="molecule type" value="Genomic_DNA"/>
</dbReference>
<dbReference type="Pfam" id="PF02181">
    <property type="entry name" value="FH2"/>
    <property type="match status" value="1"/>
</dbReference>
<dbReference type="Gene3D" id="1.20.58.2220">
    <property type="entry name" value="Formin, FH2 domain"/>
    <property type="match status" value="1"/>
</dbReference>
<feature type="compositionally biased region" description="Pro residues" evidence="6">
    <location>
        <begin position="503"/>
        <end position="541"/>
    </location>
</feature>
<dbReference type="Gene3D" id="1.25.10.10">
    <property type="entry name" value="Leucine-rich Repeat Variant"/>
    <property type="match status" value="1"/>
</dbReference>
<feature type="region of interest" description="Disordered" evidence="6">
    <location>
        <begin position="500"/>
        <end position="541"/>
    </location>
</feature>
<feature type="domain" description="DAD" evidence="7">
    <location>
        <begin position="1000"/>
        <end position="1030"/>
    </location>
</feature>
<evidence type="ECO:0000256" key="6">
    <source>
        <dbReference type="SAM" id="MobiDB-lite"/>
    </source>
</evidence>
<comment type="caution">
    <text evidence="10">The sequence shown here is derived from an EMBL/GenBank/DDBJ whole genome shotgun (WGS) entry which is preliminary data.</text>
</comment>
<keyword evidence="3" id="KW-0963">Cytoplasm</keyword>
<protein>
    <recommendedName>
        <fullName evidence="11">Protein diaphanous</fullName>
    </recommendedName>
</protein>
<dbReference type="Gene3D" id="6.10.30.30">
    <property type="match status" value="1"/>
</dbReference>
<accession>A0AAW2IEZ0</accession>
<evidence type="ECO:0000256" key="3">
    <source>
        <dbReference type="ARBA" id="ARBA00022490"/>
    </source>
</evidence>
<dbReference type="AlphaFoldDB" id="A0AAW2IEZ0"/>
<dbReference type="InterPro" id="IPR051412">
    <property type="entry name" value="Formin_Homology_Diaphanous_sf"/>
</dbReference>